<proteinExistence type="inferred from homology"/>
<feature type="compositionally biased region" description="Pro residues" evidence="4">
    <location>
        <begin position="395"/>
        <end position="408"/>
    </location>
</feature>
<dbReference type="Proteomes" id="UP000460558">
    <property type="component" value="Unassembled WGS sequence"/>
</dbReference>
<feature type="compositionally biased region" description="Low complexity" evidence="4">
    <location>
        <begin position="409"/>
        <end position="425"/>
    </location>
</feature>
<feature type="compositionally biased region" description="Low complexity" evidence="4">
    <location>
        <begin position="433"/>
        <end position="445"/>
    </location>
</feature>
<evidence type="ECO:0000256" key="4">
    <source>
        <dbReference type="SAM" id="MobiDB-lite"/>
    </source>
</evidence>
<dbReference type="EMBL" id="VDEQ01000072">
    <property type="protein sequence ID" value="MQS35409.1"/>
    <property type="molecule type" value="Genomic_DNA"/>
</dbReference>
<dbReference type="Gene3D" id="3.20.20.80">
    <property type="entry name" value="Glycosidases"/>
    <property type="match status" value="1"/>
</dbReference>
<evidence type="ECO:0000256" key="2">
    <source>
        <dbReference type="ARBA" id="ARBA00023295"/>
    </source>
</evidence>
<feature type="domain" description="GH26" evidence="5">
    <location>
        <begin position="28"/>
        <end position="330"/>
    </location>
</feature>
<protein>
    <recommendedName>
        <fullName evidence="5">GH26 domain-containing protein</fullName>
    </recommendedName>
</protein>
<organism evidence="6 7">
    <name type="scientific">Streptomyces katsurahamanus</name>
    <dbReference type="NCBI Taxonomy" id="2577098"/>
    <lineage>
        <taxon>Bacteria</taxon>
        <taxon>Bacillati</taxon>
        <taxon>Actinomycetota</taxon>
        <taxon>Actinomycetes</taxon>
        <taxon>Kitasatosporales</taxon>
        <taxon>Streptomycetaceae</taxon>
        <taxon>Streptomyces</taxon>
    </lineage>
</organism>
<dbReference type="InterPro" id="IPR017853">
    <property type="entry name" value="GH"/>
</dbReference>
<feature type="active site" description="Proton donor" evidence="3">
    <location>
        <position position="171"/>
    </location>
</feature>
<accession>A0ABW9NR98</accession>
<keyword evidence="2 3" id="KW-0326">Glycosidase</keyword>
<dbReference type="PROSITE" id="PS51764">
    <property type="entry name" value="GH26"/>
    <property type="match status" value="1"/>
</dbReference>
<feature type="active site" description="Nucleophile" evidence="3">
    <location>
        <position position="276"/>
    </location>
</feature>
<gene>
    <name evidence="6" type="ORF">FFZ77_07235</name>
</gene>
<evidence type="ECO:0000256" key="1">
    <source>
        <dbReference type="ARBA" id="ARBA00022801"/>
    </source>
</evidence>
<comment type="similarity">
    <text evidence="3">Belongs to the glycosyl hydrolase 26 family.</text>
</comment>
<reference evidence="6 7" key="1">
    <citation type="submission" date="2019-06" db="EMBL/GenBank/DDBJ databases">
        <title>Comparative genomics and metabolomics analyses of clavulanic acid producing Streptomyces species provides insight into specialized metabolism and evolution of beta-lactam biosynthetic gene clusters.</title>
        <authorList>
            <person name="Moore M.A."/>
            <person name="Cruz-Morales P."/>
            <person name="Barona Gomez F."/>
            <person name="Kapil T."/>
        </authorList>
    </citation>
    <scope>NUCLEOTIDE SEQUENCE [LARGE SCALE GENOMIC DNA]</scope>
    <source>
        <strain evidence="6 7">T-272</strain>
    </source>
</reference>
<feature type="region of interest" description="Disordered" evidence="4">
    <location>
        <begin position="388"/>
        <end position="470"/>
    </location>
</feature>
<dbReference type="Pfam" id="PF02156">
    <property type="entry name" value="Glyco_hydro_26"/>
    <property type="match status" value="1"/>
</dbReference>
<evidence type="ECO:0000259" key="5">
    <source>
        <dbReference type="PROSITE" id="PS51764"/>
    </source>
</evidence>
<sequence length="518" mass="56167">MTRRRRLTGIGIRTVAASLLVSVGIFGEQTAGLARAVESEPVPSGASAVPMGAYLDYGPSGVLRMEQLSRWLGGAELRVGHTYLPGDRWSNIEGGPGFLDDWARWRRDAADRLFVLNVPMLEQTESRVPDWQVRLLLRVGAAGRFDHHFRTLATRLVELGVPDAVIVLGWEMNGTTYTHRCAPDPRAWKTYWTRIVTAMRSVTGQRFRFDFAPNRGTDAIPWTSCYPGDDVVDVIGMDSYDQAPGKTFEEQASTPYGLRTQVEFAAAHNKPISYPEWGLFRNGDNPDYMRGMLEWIGRHKPLYQTITDYCPHGVWQCDDNPKSSKVFRSMLYARPVPVPTVPAVPTPSVPPVPDVPDVPTPSVPPVPTPSAPAVPPVPSVAAVPVPEEPVTAAPSTPPPAPAPLPVPVPTETGTETAAPVSAATPTPTPTPQPVTTTPAPTRTPAEPAPTPDPAPAPVPAPKPVPAPAEPSVQLNSPEWCAPVDLVDWFARWTGERRSCVQVPSLLNWSFGPFGPFGD</sequence>
<evidence type="ECO:0000313" key="6">
    <source>
        <dbReference type="EMBL" id="MQS35409.1"/>
    </source>
</evidence>
<keyword evidence="7" id="KW-1185">Reference proteome</keyword>
<evidence type="ECO:0000313" key="7">
    <source>
        <dbReference type="Proteomes" id="UP000460558"/>
    </source>
</evidence>
<name>A0ABW9NR98_9ACTN</name>
<feature type="compositionally biased region" description="Pro residues" evidence="4">
    <location>
        <begin position="446"/>
        <end position="468"/>
    </location>
</feature>
<keyword evidence="1 3" id="KW-0378">Hydrolase</keyword>
<evidence type="ECO:0000256" key="3">
    <source>
        <dbReference type="PROSITE-ProRule" id="PRU01100"/>
    </source>
</evidence>
<dbReference type="InterPro" id="IPR022790">
    <property type="entry name" value="GH26_dom"/>
</dbReference>
<dbReference type="RefSeq" id="WP_153481809.1">
    <property type="nucleotide sequence ID" value="NZ_VDEQ01000072.1"/>
</dbReference>
<dbReference type="SUPFAM" id="SSF51445">
    <property type="entry name" value="(Trans)glycosidases"/>
    <property type="match status" value="1"/>
</dbReference>
<comment type="caution">
    <text evidence="6">The sequence shown here is derived from an EMBL/GenBank/DDBJ whole genome shotgun (WGS) entry which is preliminary data.</text>
</comment>